<evidence type="ECO:0000313" key="1">
    <source>
        <dbReference type="EMBL" id="CAF4193783.1"/>
    </source>
</evidence>
<protein>
    <submittedName>
        <fullName evidence="1">Uncharacterized protein</fullName>
    </submittedName>
</protein>
<proteinExistence type="predicted"/>
<evidence type="ECO:0000313" key="2">
    <source>
        <dbReference type="Proteomes" id="UP000663881"/>
    </source>
</evidence>
<dbReference type="Proteomes" id="UP000663881">
    <property type="component" value="Unassembled WGS sequence"/>
</dbReference>
<dbReference type="AlphaFoldDB" id="A0A820AP02"/>
<name>A0A820AP02_9BILA</name>
<accession>A0A820AP02</accession>
<sequence>MYSYFSTLLYNANNSSSVQQCYSNSDTLNDCNNGMCLYSWEDIQNPTGLYSCSHRQNRIEIRYFVVRTSPVIHITKDSNSIDFTCNLDKCNSLNNGVTIRKAIESDWGALI</sequence>
<comment type="caution">
    <text evidence="1">The sequence shown here is derived from an EMBL/GenBank/DDBJ whole genome shotgun (WGS) entry which is preliminary data.</text>
</comment>
<organism evidence="1 2">
    <name type="scientific">Adineta steineri</name>
    <dbReference type="NCBI Taxonomy" id="433720"/>
    <lineage>
        <taxon>Eukaryota</taxon>
        <taxon>Metazoa</taxon>
        <taxon>Spiralia</taxon>
        <taxon>Gnathifera</taxon>
        <taxon>Rotifera</taxon>
        <taxon>Eurotatoria</taxon>
        <taxon>Bdelloidea</taxon>
        <taxon>Adinetida</taxon>
        <taxon>Adinetidae</taxon>
        <taxon>Adineta</taxon>
    </lineage>
</organism>
<dbReference type="EMBL" id="CAJOAY010008845">
    <property type="protein sequence ID" value="CAF4193783.1"/>
    <property type="molecule type" value="Genomic_DNA"/>
</dbReference>
<reference evidence="1" key="1">
    <citation type="submission" date="2021-02" db="EMBL/GenBank/DDBJ databases">
        <authorList>
            <person name="Nowell W R."/>
        </authorList>
    </citation>
    <scope>NUCLEOTIDE SEQUENCE</scope>
</reference>
<gene>
    <name evidence="1" type="ORF">OKA104_LOCUS40583</name>
</gene>